<name>A0ABW8I5Q1_9BACI</name>
<accession>A0ABW8I5Q1</accession>
<dbReference type="PANTHER" id="PTHR43133">
    <property type="entry name" value="RNA POLYMERASE ECF-TYPE SIGMA FACTO"/>
    <property type="match status" value="1"/>
</dbReference>
<protein>
    <submittedName>
        <fullName evidence="7">Sigma-70 family RNA polymerase sigma factor</fullName>
    </submittedName>
</protein>
<evidence type="ECO:0000256" key="2">
    <source>
        <dbReference type="ARBA" id="ARBA00023015"/>
    </source>
</evidence>
<evidence type="ECO:0000256" key="3">
    <source>
        <dbReference type="ARBA" id="ARBA00023082"/>
    </source>
</evidence>
<keyword evidence="4" id="KW-0804">Transcription</keyword>
<organism evidence="7 8">
    <name type="scientific">Bacillus lumedeiriae</name>
    <dbReference type="NCBI Taxonomy" id="3058829"/>
    <lineage>
        <taxon>Bacteria</taxon>
        <taxon>Bacillati</taxon>
        <taxon>Bacillota</taxon>
        <taxon>Bacilli</taxon>
        <taxon>Bacillales</taxon>
        <taxon>Bacillaceae</taxon>
        <taxon>Bacillus</taxon>
    </lineage>
</organism>
<comment type="caution">
    <text evidence="7">The sequence shown here is derived from an EMBL/GenBank/DDBJ whole genome shotgun (WGS) entry which is preliminary data.</text>
</comment>
<dbReference type="NCBIfam" id="TIGR02937">
    <property type="entry name" value="sigma70-ECF"/>
    <property type="match status" value="1"/>
</dbReference>
<dbReference type="InterPro" id="IPR013249">
    <property type="entry name" value="RNA_pol_sigma70_r4_t2"/>
</dbReference>
<dbReference type="CDD" id="cd06171">
    <property type="entry name" value="Sigma70_r4"/>
    <property type="match status" value="1"/>
</dbReference>
<dbReference type="SUPFAM" id="SSF88946">
    <property type="entry name" value="Sigma2 domain of RNA polymerase sigma factors"/>
    <property type="match status" value="1"/>
</dbReference>
<sequence>MKGKSDEELMLLVNKKHRPALEELYDRYVKLIYSFAFKFANSNTESTKEMVQLVFLKLWTTKSGYDSSKGKFVNWLLTITRNVCVDYIRKDNLHVKNNHQIDECVPGELADPVDEIEKRLTCNEVSAAKNKLNTAQKRLIDLFYWKGFSLTEIAKMENEPVGTVKSRLHQSLKQLKKHLEVGDL</sequence>
<dbReference type="InterPro" id="IPR007627">
    <property type="entry name" value="RNA_pol_sigma70_r2"/>
</dbReference>
<keyword evidence="8" id="KW-1185">Reference proteome</keyword>
<dbReference type="InterPro" id="IPR039425">
    <property type="entry name" value="RNA_pol_sigma-70-like"/>
</dbReference>
<dbReference type="RefSeq" id="WP_404314772.1">
    <property type="nucleotide sequence ID" value="NZ_JAUIYO010000002.1"/>
</dbReference>
<reference evidence="7 8" key="1">
    <citation type="submission" date="2023-07" db="EMBL/GenBank/DDBJ databases">
        <title>Bacillus lucianemedeirus sp. nov, a new species isolated from an immunobiological production facility.</title>
        <authorList>
            <person name="Costa L.V."/>
            <person name="Miranda R.V.S.L."/>
            <person name="Brandao M.L.L."/>
            <person name="Reis C.M.F."/>
            <person name="Frazao A.M."/>
            <person name="Cruz F.V."/>
            <person name="Baio P.V.P."/>
            <person name="Veras J.F.C."/>
            <person name="Ramos J.N."/>
            <person name="Vieira V."/>
        </authorList>
    </citation>
    <scope>NUCLEOTIDE SEQUENCE [LARGE SCALE GENOMIC DNA]</scope>
    <source>
        <strain evidence="7 8">B190/17</strain>
    </source>
</reference>
<dbReference type="Pfam" id="PF04542">
    <property type="entry name" value="Sigma70_r2"/>
    <property type="match status" value="1"/>
</dbReference>
<comment type="similarity">
    <text evidence="1">Belongs to the sigma-70 factor family. ECF subfamily.</text>
</comment>
<evidence type="ECO:0000313" key="8">
    <source>
        <dbReference type="Proteomes" id="UP001619911"/>
    </source>
</evidence>
<dbReference type="PANTHER" id="PTHR43133:SF62">
    <property type="entry name" value="RNA POLYMERASE SIGMA FACTOR SIGZ"/>
    <property type="match status" value="1"/>
</dbReference>
<evidence type="ECO:0000313" key="7">
    <source>
        <dbReference type="EMBL" id="MFK2824820.1"/>
    </source>
</evidence>
<dbReference type="EMBL" id="JAUIYO010000002">
    <property type="protein sequence ID" value="MFK2824820.1"/>
    <property type="molecule type" value="Genomic_DNA"/>
</dbReference>
<dbReference type="InterPro" id="IPR013325">
    <property type="entry name" value="RNA_pol_sigma_r2"/>
</dbReference>
<feature type="domain" description="RNA polymerase sigma factor 70 region 4 type 2" evidence="6">
    <location>
        <begin position="124"/>
        <end position="175"/>
    </location>
</feature>
<evidence type="ECO:0000256" key="4">
    <source>
        <dbReference type="ARBA" id="ARBA00023163"/>
    </source>
</evidence>
<dbReference type="InterPro" id="IPR036388">
    <property type="entry name" value="WH-like_DNA-bd_sf"/>
</dbReference>
<dbReference type="InterPro" id="IPR014284">
    <property type="entry name" value="RNA_pol_sigma-70_dom"/>
</dbReference>
<dbReference type="Gene3D" id="1.10.10.10">
    <property type="entry name" value="Winged helix-like DNA-binding domain superfamily/Winged helix DNA-binding domain"/>
    <property type="match status" value="1"/>
</dbReference>
<dbReference type="Gene3D" id="1.10.1740.10">
    <property type="match status" value="1"/>
</dbReference>
<dbReference type="Proteomes" id="UP001619911">
    <property type="component" value="Unassembled WGS sequence"/>
</dbReference>
<feature type="domain" description="RNA polymerase sigma-70 region 2" evidence="5">
    <location>
        <begin position="24"/>
        <end position="91"/>
    </location>
</feature>
<evidence type="ECO:0000256" key="1">
    <source>
        <dbReference type="ARBA" id="ARBA00010641"/>
    </source>
</evidence>
<dbReference type="InterPro" id="IPR013324">
    <property type="entry name" value="RNA_pol_sigma_r3/r4-like"/>
</dbReference>
<keyword evidence="3" id="KW-0731">Sigma factor</keyword>
<keyword evidence="2" id="KW-0805">Transcription regulation</keyword>
<gene>
    <name evidence="7" type="ORF">QYG89_03880</name>
</gene>
<dbReference type="SUPFAM" id="SSF88659">
    <property type="entry name" value="Sigma3 and sigma4 domains of RNA polymerase sigma factors"/>
    <property type="match status" value="1"/>
</dbReference>
<proteinExistence type="inferred from homology"/>
<evidence type="ECO:0000259" key="5">
    <source>
        <dbReference type="Pfam" id="PF04542"/>
    </source>
</evidence>
<evidence type="ECO:0000259" key="6">
    <source>
        <dbReference type="Pfam" id="PF08281"/>
    </source>
</evidence>
<dbReference type="Pfam" id="PF08281">
    <property type="entry name" value="Sigma70_r4_2"/>
    <property type="match status" value="1"/>
</dbReference>